<accession>A0A443RM20</accession>
<evidence type="ECO:0000256" key="1">
    <source>
        <dbReference type="ARBA" id="ARBA00023157"/>
    </source>
</evidence>
<comment type="caution">
    <text evidence="5">The sequence shown here is derived from an EMBL/GenBank/DDBJ whole genome shotgun (WGS) entry which is preliminary data.</text>
</comment>
<protein>
    <recommendedName>
        <fullName evidence="4">Sushi domain-containing protein</fullName>
    </recommendedName>
</protein>
<feature type="non-terminal residue" evidence="5">
    <location>
        <position position="1"/>
    </location>
</feature>
<keyword evidence="2" id="KW-0768">Sushi</keyword>
<evidence type="ECO:0000313" key="5">
    <source>
        <dbReference type="EMBL" id="RWS16305.1"/>
    </source>
</evidence>
<evidence type="ECO:0000259" key="4">
    <source>
        <dbReference type="PROSITE" id="PS50923"/>
    </source>
</evidence>
<dbReference type="SUPFAM" id="SSF57535">
    <property type="entry name" value="Complement control module/SCR domain"/>
    <property type="match status" value="1"/>
</dbReference>
<dbReference type="EMBL" id="NCKU01000255">
    <property type="protein sequence ID" value="RWS16305.1"/>
    <property type="molecule type" value="Genomic_DNA"/>
</dbReference>
<keyword evidence="6" id="KW-1185">Reference proteome</keyword>
<feature type="transmembrane region" description="Helical" evidence="3">
    <location>
        <begin position="334"/>
        <end position="357"/>
    </location>
</feature>
<dbReference type="CDD" id="cd00033">
    <property type="entry name" value="CCP"/>
    <property type="match status" value="1"/>
</dbReference>
<keyword evidence="3" id="KW-1133">Transmembrane helix</keyword>
<keyword evidence="3" id="KW-0472">Membrane</keyword>
<comment type="caution">
    <text evidence="2">Lacks conserved residue(s) required for the propagation of feature annotation.</text>
</comment>
<sequence>EAIPMIDSNKIVKRIDFLRGKVANDDLEAGTYGEPIDEREIDAMAIGWNSRYAKNVSSCVYDVSSFIQTDHTWIIHLRKKIAIAFITIELKDQLAASLLNYDNPFVNAFVNRFRTCKLHYVDNTVGSLVQILCEVNSTAYAELEKRNGLLDKLSLHFNEQISKTKFNVISLCLYTFPNSCGMPEIPLNTIVTNSSSKVQFKCISNDYHYENGDDVQEIECLPDSKWSKEVKPCKPKVVCPLKTDQTYRIRNKLMNNETTEEYIYQNSVFVNGSLFAIPSTVEIHRCHDRVVGQRICDDKGKWSGNDTNCEGVPRTAKVKSRKLEGYNERSIQTIVILSVVVVIASLVVILLLTYIICSKCRDE</sequence>
<feature type="domain" description="Sushi" evidence="4">
    <location>
        <begin position="178"/>
        <end position="235"/>
    </location>
</feature>
<gene>
    <name evidence="5" type="ORF">B4U79_16998</name>
</gene>
<dbReference type="AlphaFoldDB" id="A0A443RM20"/>
<organism evidence="5 6">
    <name type="scientific">Dinothrombium tinctorium</name>
    <dbReference type="NCBI Taxonomy" id="1965070"/>
    <lineage>
        <taxon>Eukaryota</taxon>
        <taxon>Metazoa</taxon>
        <taxon>Ecdysozoa</taxon>
        <taxon>Arthropoda</taxon>
        <taxon>Chelicerata</taxon>
        <taxon>Arachnida</taxon>
        <taxon>Acari</taxon>
        <taxon>Acariformes</taxon>
        <taxon>Trombidiformes</taxon>
        <taxon>Prostigmata</taxon>
        <taxon>Anystina</taxon>
        <taxon>Parasitengona</taxon>
        <taxon>Trombidioidea</taxon>
        <taxon>Trombidiidae</taxon>
        <taxon>Dinothrombium</taxon>
    </lineage>
</organism>
<evidence type="ECO:0000256" key="2">
    <source>
        <dbReference type="PROSITE-ProRule" id="PRU00302"/>
    </source>
</evidence>
<keyword evidence="1" id="KW-1015">Disulfide bond</keyword>
<keyword evidence="3" id="KW-0812">Transmembrane</keyword>
<name>A0A443RM20_9ACAR</name>
<dbReference type="Proteomes" id="UP000285301">
    <property type="component" value="Unassembled WGS sequence"/>
</dbReference>
<reference evidence="5 6" key="1">
    <citation type="journal article" date="2018" name="Gigascience">
        <title>Genomes of trombidid mites reveal novel predicted allergens and laterally-transferred genes associated with secondary metabolism.</title>
        <authorList>
            <person name="Dong X."/>
            <person name="Chaisiri K."/>
            <person name="Xia D."/>
            <person name="Armstrong S.D."/>
            <person name="Fang Y."/>
            <person name="Donnelly M.J."/>
            <person name="Kadowaki T."/>
            <person name="McGarry J.W."/>
            <person name="Darby A.C."/>
            <person name="Makepeace B.L."/>
        </authorList>
    </citation>
    <scope>NUCLEOTIDE SEQUENCE [LARGE SCALE GENOMIC DNA]</scope>
    <source>
        <strain evidence="5">UoL-WK</strain>
    </source>
</reference>
<evidence type="ECO:0000256" key="3">
    <source>
        <dbReference type="SAM" id="Phobius"/>
    </source>
</evidence>
<dbReference type="PROSITE" id="PS50923">
    <property type="entry name" value="SUSHI"/>
    <property type="match status" value="1"/>
</dbReference>
<dbReference type="InterPro" id="IPR000436">
    <property type="entry name" value="Sushi_SCR_CCP_dom"/>
</dbReference>
<evidence type="ECO:0000313" key="6">
    <source>
        <dbReference type="Proteomes" id="UP000285301"/>
    </source>
</evidence>
<proteinExistence type="predicted"/>
<dbReference type="InterPro" id="IPR035976">
    <property type="entry name" value="Sushi/SCR/CCP_sf"/>
</dbReference>